<evidence type="ECO:0000256" key="1">
    <source>
        <dbReference type="SAM" id="MobiDB-lite"/>
    </source>
</evidence>
<evidence type="ECO:0000256" key="2">
    <source>
        <dbReference type="SAM" id="SignalP"/>
    </source>
</evidence>
<feature type="compositionally biased region" description="Basic and acidic residues" evidence="1">
    <location>
        <begin position="272"/>
        <end position="287"/>
    </location>
</feature>
<name>A0A852SQZ0_9MICO</name>
<feature type="region of interest" description="Disordered" evidence="1">
    <location>
        <begin position="272"/>
        <end position="299"/>
    </location>
</feature>
<feature type="signal peptide" evidence="2">
    <location>
        <begin position="1"/>
        <end position="28"/>
    </location>
</feature>
<dbReference type="RefSeq" id="WP_179548147.1">
    <property type="nucleotide sequence ID" value="NZ_BSEW01000002.1"/>
</dbReference>
<dbReference type="InterPro" id="IPR023346">
    <property type="entry name" value="Lysozyme-like_dom_sf"/>
</dbReference>
<sequence length="409" mass="42971">MWKPSARSWGTVAVVSALVACAGVPASAAAGTPGAAQTGTAQTGSAQAGTAQAVQAAVAIAPRVDYPSWDEVNAAKQNEQATAAEVTKITSLLDELSSVSAQRANEALQAGQEYLQAKAAAEAASAYAATLQTQADDATAKADTATAQVGALAAQLYRSGGDTTMNLVLNQNDSDSLLYQLGTMTKLTERTGQIRDAAEAAKNTAQALEKQAQTAKNERDTLQTAADERLQAAQDAQAAADAQLAEEQDRSDFLVTQLASLKNVTADVESRYRAGEEAKRQEEERQRQALADQEAPGSAWVPGEVAPASVAQAYAQSILGNYGWGGDQFGCLVQLWIGESGWRANAYNPSSGAYGIPQSLPASKMASVGTDYVTNHETQIIWGMNYISDRYGTPCGALSAWNARNPHWY</sequence>
<reference evidence="3 4" key="1">
    <citation type="submission" date="2020-07" db="EMBL/GenBank/DDBJ databases">
        <title>Sequencing the genomes of 1000 actinobacteria strains.</title>
        <authorList>
            <person name="Klenk H.-P."/>
        </authorList>
    </citation>
    <scope>NUCLEOTIDE SEQUENCE [LARGE SCALE GENOMIC DNA]</scope>
    <source>
        <strain evidence="3 4">DSM 26474</strain>
    </source>
</reference>
<feature type="compositionally biased region" description="Polar residues" evidence="1">
    <location>
        <begin position="203"/>
        <end position="215"/>
    </location>
</feature>
<accession>A0A852SQZ0</accession>
<dbReference type="EMBL" id="JACCBM010000001">
    <property type="protein sequence ID" value="NYD71130.1"/>
    <property type="molecule type" value="Genomic_DNA"/>
</dbReference>
<dbReference type="PROSITE" id="PS51257">
    <property type="entry name" value="PROKAR_LIPOPROTEIN"/>
    <property type="match status" value="1"/>
</dbReference>
<proteinExistence type="predicted"/>
<comment type="caution">
    <text evidence="3">The sequence shown here is derived from an EMBL/GenBank/DDBJ whole genome shotgun (WGS) entry which is preliminary data.</text>
</comment>
<gene>
    <name evidence="3" type="ORF">BJ984_002288</name>
</gene>
<organism evidence="3 4">
    <name type="scientific">Herbiconiux flava</name>
    <dbReference type="NCBI Taxonomy" id="881268"/>
    <lineage>
        <taxon>Bacteria</taxon>
        <taxon>Bacillati</taxon>
        <taxon>Actinomycetota</taxon>
        <taxon>Actinomycetes</taxon>
        <taxon>Micrococcales</taxon>
        <taxon>Microbacteriaceae</taxon>
        <taxon>Herbiconiux</taxon>
    </lineage>
</organism>
<protein>
    <recommendedName>
        <fullName evidence="5">Lytic transglycosylase domain-containing protein</fullName>
    </recommendedName>
</protein>
<keyword evidence="4" id="KW-1185">Reference proteome</keyword>
<feature type="region of interest" description="Disordered" evidence="1">
    <location>
        <begin position="199"/>
        <end position="221"/>
    </location>
</feature>
<keyword evidence="2" id="KW-0732">Signal</keyword>
<evidence type="ECO:0008006" key="5">
    <source>
        <dbReference type="Google" id="ProtNLM"/>
    </source>
</evidence>
<dbReference type="AlphaFoldDB" id="A0A852SQZ0"/>
<feature type="chain" id="PRO_5032422282" description="Lytic transglycosylase domain-containing protein" evidence="2">
    <location>
        <begin position="29"/>
        <end position="409"/>
    </location>
</feature>
<evidence type="ECO:0000313" key="3">
    <source>
        <dbReference type="EMBL" id="NYD71130.1"/>
    </source>
</evidence>
<dbReference type="SUPFAM" id="SSF53955">
    <property type="entry name" value="Lysozyme-like"/>
    <property type="match status" value="1"/>
</dbReference>
<dbReference type="Proteomes" id="UP000549913">
    <property type="component" value="Unassembled WGS sequence"/>
</dbReference>
<evidence type="ECO:0000313" key="4">
    <source>
        <dbReference type="Proteomes" id="UP000549913"/>
    </source>
</evidence>